<dbReference type="SUPFAM" id="SSF55729">
    <property type="entry name" value="Acyl-CoA N-acyltransferases (Nat)"/>
    <property type="match status" value="1"/>
</dbReference>
<dbReference type="HOGENOM" id="CLU_063930_0_0_1"/>
<evidence type="ECO:0000259" key="1">
    <source>
        <dbReference type="Pfam" id="PF13508"/>
    </source>
</evidence>
<organism evidence="2 3">
    <name type="scientific">Verruconis gallopava</name>
    <dbReference type="NCBI Taxonomy" id="253628"/>
    <lineage>
        <taxon>Eukaryota</taxon>
        <taxon>Fungi</taxon>
        <taxon>Dikarya</taxon>
        <taxon>Ascomycota</taxon>
        <taxon>Pezizomycotina</taxon>
        <taxon>Dothideomycetes</taxon>
        <taxon>Pleosporomycetidae</taxon>
        <taxon>Venturiales</taxon>
        <taxon>Sympoventuriaceae</taxon>
        <taxon>Verruconis</taxon>
    </lineage>
</organism>
<dbReference type="PANTHER" id="PTHR42791">
    <property type="entry name" value="GNAT FAMILY ACETYLTRANSFERASE"/>
    <property type="match status" value="1"/>
</dbReference>
<dbReference type="OrthoDB" id="410198at2759"/>
<protein>
    <recommendedName>
        <fullName evidence="1">N-acetyltransferase domain-containing protein</fullName>
    </recommendedName>
</protein>
<dbReference type="Gene3D" id="3.40.630.30">
    <property type="match status" value="1"/>
</dbReference>
<evidence type="ECO:0000313" key="2">
    <source>
        <dbReference type="EMBL" id="KIW00441.1"/>
    </source>
</evidence>
<dbReference type="STRING" id="253628.A0A0D1XE44"/>
<dbReference type="PANTHER" id="PTHR42791:SF1">
    <property type="entry name" value="N-ACETYLTRANSFERASE DOMAIN-CONTAINING PROTEIN"/>
    <property type="match status" value="1"/>
</dbReference>
<dbReference type="GeneID" id="27315942"/>
<dbReference type="GO" id="GO:0016747">
    <property type="term" value="F:acyltransferase activity, transferring groups other than amino-acyl groups"/>
    <property type="evidence" value="ECO:0007669"/>
    <property type="project" value="InterPro"/>
</dbReference>
<dbReference type="EMBL" id="KN847563">
    <property type="protein sequence ID" value="KIW00441.1"/>
    <property type="molecule type" value="Genomic_DNA"/>
</dbReference>
<dbReference type="VEuPathDB" id="FungiDB:PV09_07969"/>
<reference evidence="2 3" key="1">
    <citation type="submission" date="2015-01" db="EMBL/GenBank/DDBJ databases">
        <title>The Genome Sequence of Ochroconis gallopava CBS43764.</title>
        <authorList>
            <consortium name="The Broad Institute Genomics Platform"/>
            <person name="Cuomo C."/>
            <person name="de Hoog S."/>
            <person name="Gorbushina A."/>
            <person name="Stielow B."/>
            <person name="Teixiera M."/>
            <person name="Abouelleil A."/>
            <person name="Chapman S.B."/>
            <person name="Priest M."/>
            <person name="Young S.K."/>
            <person name="Wortman J."/>
            <person name="Nusbaum C."/>
            <person name="Birren B."/>
        </authorList>
    </citation>
    <scope>NUCLEOTIDE SEQUENCE [LARGE SCALE GENOMIC DNA]</scope>
    <source>
        <strain evidence="2 3">CBS 43764</strain>
    </source>
</reference>
<dbReference type="CDD" id="cd04301">
    <property type="entry name" value="NAT_SF"/>
    <property type="match status" value="1"/>
</dbReference>
<gene>
    <name evidence="2" type="ORF">PV09_07969</name>
</gene>
<accession>A0A0D1XE44</accession>
<keyword evidence="3" id="KW-1185">Reference proteome</keyword>
<evidence type="ECO:0000313" key="3">
    <source>
        <dbReference type="Proteomes" id="UP000053259"/>
    </source>
</evidence>
<dbReference type="InterPro" id="IPR016181">
    <property type="entry name" value="Acyl_CoA_acyltransferase"/>
</dbReference>
<dbReference type="AlphaFoldDB" id="A0A0D1XE44"/>
<dbReference type="Pfam" id="PF13508">
    <property type="entry name" value="Acetyltransf_7"/>
    <property type="match status" value="1"/>
</dbReference>
<dbReference type="InParanoid" id="A0A0D1XE44"/>
<proteinExistence type="predicted"/>
<dbReference type="Proteomes" id="UP000053259">
    <property type="component" value="Unassembled WGS sequence"/>
</dbReference>
<dbReference type="RefSeq" id="XP_016210310.1">
    <property type="nucleotide sequence ID" value="XM_016361806.1"/>
</dbReference>
<dbReference type="InterPro" id="IPR000182">
    <property type="entry name" value="GNAT_dom"/>
</dbReference>
<feature type="domain" description="N-acetyltransferase" evidence="1">
    <location>
        <begin position="178"/>
        <end position="235"/>
    </location>
</feature>
<sequence>MATTLASISISHHGSHAKEAMNMKTTVKPSTIATAASTPSASVNGNNDGVRVVGIHEYKEAALCLADAFKDDHTTHYFLDTPDSTLTEEEKWDLHVSMMEYITYAHCLKGLVTTVGDFDAVALWLPPGQNIDDLLTIFRSGLWRLKYKLTPEGRVRFFNEFLPLLGESKARVMGDRDNDSWYLVYIGTHSRARGKGCAKKLITHVTDLADAEGKACYLESSNEINPKIYAKYGFEIRRKVWLQRDAKDVVELDLMVREPKTKRNSFLEKESEMRNERL</sequence>
<dbReference type="InterPro" id="IPR052523">
    <property type="entry name" value="Trichothecene_AcTrans"/>
</dbReference>
<name>A0A0D1XE44_9PEZI</name>